<evidence type="ECO:0000256" key="8">
    <source>
        <dbReference type="ARBA" id="ARBA00022729"/>
    </source>
</evidence>
<gene>
    <name evidence="21" type="ORF">L484_027157</name>
</gene>
<keyword evidence="8" id="KW-0732">Signal</keyword>
<dbReference type="InterPro" id="IPR032675">
    <property type="entry name" value="LRR_dom_sf"/>
</dbReference>
<dbReference type="SUPFAM" id="SSF52058">
    <property type="entry name" value="L domain-like"/>
    <property type="match status" value="1"/>
</dbReference>
<protein>
    <recommendedName>
        <fullName evidence="2">non-specific serine/threonine protein kinase</fullName>
        <ecNumber evidence="2">2.7.11.1</ecNumber>
    </recommendedName>
</protein>
<keyword evidence="11 21" id="KW-0418">Kinase</keyword>
<evidence type="ECO:0000313" key="21">
    <source>
        <dbReference type="EMBL" id="EXC20602.1"/>
    </source>
</evidence>
<evidence type="ECO:0000256" key="15">
    <source>
        <dbReference type="ARBA" id="ARBA00023170"/>
    </source>
</evidence>
<dbReference type="InterPro" id="IPR000719">
    <property type="entry name" value="Prot_kinase_dom"/>
</dbReference>
<keyword evidence="10 19" id="KW-0547">Nucleotide-binding</keyword>
<dbReference type="PROSITE" id="PS51450">
    <property type="entry name" value="LRR"/>
    <property type="match status" value="1"/>
</dbReference>
<dbReference type="SMART" id="SM00365">
    <property type="entry name" value="LRR_SD22"/>
    <property type="match status" value="6"/>
</dbReference>
<dbReference type="GO" id="GO:0004674">
    <property type="term" value="F:protein serine/threonine kinase activity"/>
    <property type="evidence" value="ECO:0007669"/>
    <property type="project" value="UniProtKB-KW"/>
</dbReference>
<dbReference type="EMBL" id="KE345919">
    <property type="protein sequence ID" value="EXC20602.1"/>
    <property type="molecule type" value="Genomic_DNA"/>
</dbReference>
<proteinExistence type="predicted"/>
<dbReference type="Pfam" id="PF00069">
    <property type="entry name" value="Pkinase"/>
    <property type="match status" value="1"/>
</dbReference>
<dbReference type="InterPro" id="IPR017441">
    <property type="entry name" value="Protein_kinase_ATP_BS"/>
</dbReference>
<evidence type="ECO:0000256" key="5">
    <source>
        <dbReference type="ARBA" id="ARBA00022614"/>
    </source>
</evidence>
<evidence type="ECO:0000256" key="3">
    <source>
        <dbReference type="ARBA" id="ARBA00022527"/>
    </source>
</evidence>
<evidence type="ECO:0000256" key="12">
    <source>
        <dbReference type="ARBA" id="ARBA00022840"/>
    </source>
</evidence>
<keyword evidence="7" id="KW-0812">Transmembrane</keyword>
<dbReference type="PROSITE" id="PS00107">
    <property type="entry name" value="PROTEIN_KINASE_ATP"/>
    <property type="match status" value="1"/>
</dbReference>
<keyword evidence="13" id="KW-1133">Transmembrane helix</keyword>
<comment type="catalytic activity">
    <reaction evidence="17">
        <text>L-threonyl-[protein] + ATP = O-phospho-L-threonyl-[protein] + ADP + H(+)</text>
        <dbReference type="Rhea" id="RHEA:46608"/>
        <dbReference type="Rhea" id="RHEA-COMP:11060"/>
        <dbReference type="Rhea" id="RHEA-COMP:11605"/>
        <dbReference type="ChEBI" id="CHEBI:15378"/>
        <dbReference type="ChEBI" id="CHEBI:30013"/>
        <dbReference type="ChEBI" id="CHEBI:30616"/>
        <dbReference type="ChEBI" id="CHEBI:61977"/>
        <dbReference type="ChEBI" id="CHEBI:456216"/>
        <dbReference type="EC" id="2.7.11.1"/>
    </reaction>
</comment>
<dbReference type="Pfam" id="PF23598">
    <property type="entry name" value="LRR_14"/>
    <property type="match status" value="1"/>
</dbReference>
<evidence type="ECO:0000256" key="7">
    <source>
        <dbReference type="ARBA" id="ARBA00022692"/>
    </source>
</evidence>
<dbReference type="PANTHER" id="PTHR48056:SF23">
    <property type="entry name" value="PROTEIN KINASE DOMAIN-CONTAINING PROTEIN"/>
    <property type="match status" value="1"/>
</dbReference>
<dbReference type="FunFam" id="3.80.10.10:FF:000383">
    <property type="entry name" value="Leucine-rich repeat receptor protein kinase EMS1"/>
    <property type="match status" value="1"/>
</dbReference>
<keyword evidence="12 19" id="KW-0067">ATP-binding</keyword>
<dbReference type="FunFam" id="3.80.10.10:FF:000095">
    <property type="entry name" value="LRR receptor-like serine/threonine-protein kinase GSO1"/>
    <property type="match status" value="1"/>
</dbReference>
<keyword evidence="9" id="KW-0677">Repeat</keyword>
<dbReference type="InterPro" id="IPR055414">
    <property type="entry name" value="LRR_R13L4/SHOC2-like"/>
</dbReference>
<keyword evidence="14" id="KW-0472">Membrane</keyword>
<dbReference type="SMART" id="SM00369">
    <property type="entry name" value="LRR_TYP"/>
    <property type="match status" value="4"/>
</dbReference>
<feature type="domain" description="Protein kinase" evidence="20">
    <location>
        <begin position="491"/>
        <end position="759"/>
    </location>
</feature>
<dbReference type="InterPro" id="IPR003591">
    <property type="entry name" value="Leu-rich_rpt_typical-subtyp"/>
</dbReference>
<evidence type="ECO:0000256" key="1">
    <source>
        <dbReference type="ARBA" id="ARBA00004479"/>
    </source>
</evidence>
<keyword evidence="5" id="KW-0433">Leucine-rich repeat</keyword>
<keyword evidence="3" id="KW-0723">Serine/threonine-protein kinase</keyword>
<evidence type="ECO:0000256" key="10">
    <source>
        <dbReference type="ARBA" id="ARBA00022741"/>
    </source>
</evidence>
<dbReference type="PRINTS" id="PR00019">
    <property type="entry name" value="LEURICHRPT"/>
</dbReference>
<dbReference type="InterPro" id="IPR001611">
    <property type="entry name" value="Leu-rich_rpt"/>
</dbReference>
<keyword evidence="22" id="KW-1185">Reference proteome</keyword>
<evidence type="ECO:0000256" key="4">
    <source>
        <dbReference type="ARBA" id="ARBA00022553"/>
    </source>
</evidence>
<evidence type="ECO:0000313" key="22">
    <source>
        <dbReference type="Proteomes" id="UP000030645"/>
    </source>
</evidence>
<keyword evidence="16" id="KW-0325">Glycoprotein</keyword>
<dbReference type="PANTHER" id="PTHR48056">
    <property type="entry name" value="LRR RECEPTOR-LIKE SERINE/THREONINE-PROTEIN KINASE-RELATED"/>
    <property type="match status" value="1"/>
</dbReference>
<evidence type="ECO:0000256" key="14">
    <source>
        <dbReference type="ARBA" id="ARBA00023136"/>
    </source>
</evidence>
<evidence type="ECO:0000256" key="16">
    <source>
        <dbReference type="ARBA" id="ARBA00023180"/>
    </source>
</evidence>
<dbReference type="GO" id="GO:0005524">
    <property type="term" value="F:ATP binding"/>
    <property type="evidence" value="ECO:0007669"/>
    <property type="project" value="UniProtKB-UniRule"/>
</dbReference>
<evidence type="ECO:0000256" key="13">
    <source>
        <dbReference type="ARBA" id="ARBA00022989"/>
    </source>
</evidence>
<feature type="binding site" evidence="19">
    <location>
        <position position="519"/>
    </location>
    <ligand>
        <name>ATP</name>
        <dbReference type="ChEBI" id="CHEBI:30616"/>
    </ligand>
</feature>
<accession>W9SBP2</accession>
<evidence type="ECO:0000256" key="2">
    <source>
        <dbReference type="ARBA" id="ARBA00012513"/>
    </source>
</evidence>
<dbReference type="GO" id="GO:0033612">
    <property type="term" value="F:receptor serine/threonine kinase binding"/>
    <property type="evidence" value="ECO:0007669"/>
    <property type="project" value="TreeGrafter"/>
</dbReference>
<evidence type="ECO:0000256" key="11">
    <source>
        <dbReference type="ARBA" id="ARBA00022777"/>
    </source>
</evidence>
<keyword evidence="6" id="KW-0808">Transferase</keyword>
<dbReference type="STRING" id="981085.W9SBP2"/>
<comment type="subcellular location">
    <subcellularLocation>
        <location evidence="1">Membrane</location>
        <topology evidence="1">Single-pass type I membrane protein</topology>
    </subcellularLocation>
</comment>
<dbReference type="InterPro" id="IPR008266">
    <property type="entry name" value="Tyr_kinase_AS"/>
</dbReference>
<keyword evidence="15 21" id="KW-0675">Receptor</keyword>
<evidence type="ECO:0000256" key="6">
    <source>
        <dbReference type="ARBA" id="ARBA00022679"/>
    </source>
</evidence>
<dbReference type="FunFam" id="1.10.510.10:FF:000445">
    <property type="entry name" value="MDIS1-interacting receptor like kinase 2"/>
    <property type="match status" value="1"/>
</dbReference>
<dbReference type="Pfam" id="PF00560">
    <property type="entry name" value="LRR_1"/>
    <property type="match status" value="3"/>
</dbReference>
<dbReference type="AlphaFoldDB" id="W9SBP2"/>
<dbReference type="InterPro" id="IPR050647">
    <property type="entry name" value="Plant_LRR-RLKs"/>
</dbReference>
<keyword evidence="4" id="KW-0597">Phosphoprotein</keyword>
<dbReference type="GO" id="GO:0016020">
    <property type="term" value="C:membrane"/>
    <property type="evidence" value="ECO:0007669"/>
    <property type="project" value="UniProtKB-SubCell"/>
</dbReference>
<reference evidence="22" key="1">
    <citation type="submission" date="2013-01" db="EMBL/GenBank/DDBJ databases">
        <title>Draft Genome Sequence of a Mulberry Tree, Morus notabilis C.K. Schneid.</title>
        <authorList>
            <person name="He N."/>
            <person name="Zhao S."/>
        </authorList>
    </citation>
    <scope>NUCLEOTIDE SEQUENCE</scope>
</reference>
<dbReference type="PROSITE" id="PS50011">
    <property type="entry name" value="PROTEIN_KINASE_DOM"/>
    <property type="match status" value="1"/>
</dbReference>
<comment type="catalytic activity">
    <reaction evidence="18">
        <text>L-seryl-[protein] + ATP = O-phospho-L-seryl-[protein] + ADP + H(+)</text>
        <dbReference type="Rhea" id="RHEA:17989"/>
        <dbReference type="Rhea" id="RHEA-COMP:9863"/>
        <dbReference type="Rhea" id="RHEA-COMP:11604"/>
        <dbReference type="ChEBI" id="CHEBI:15378"/>
        <dbReference type="ChEBI" id="CHEBI:29999"/>
        <dbReference type="ChEBI" id="CHEBI:30616"/>
        <dbReference type="ChEBI" id="CHEBI:83421"/>
        <dbReference type="ChEBI" id="CHEBI:456216"/>
        <dbReference type="EC" id="2.7.11.1"/>
    </reaction>
</comment>
<evidence type="ECO:0000256" key="18">
    <source>
        <dbReference type="ARBA" id="ARBA00048679"/>
    </source>
</evidence>
<dbReference type="FunFam" id="3.30.200.20:FF:000309">
    <property type="entry name" value="Leucine-rich repeat receptor protein kinase MSP1"/>
    <property type="match status" value="1"/>
</dbReference>
<dbReference type="InterPro" id="IPR011009">
    <property type="entry name" value="Kinase-like_dom_sf"/>
</dbReference>
<evidence type="ECO:0000256" key="17">
    <source>
        <dbReference type="ARBA" id="ARBA00047899"/>
    </source>
</evidence>
<dbReference type="Gene3D" id="1.10.510.10">
    <property type="entry name" value="Transferase(Phosphotransferase) domain 1"/>
    <property type="match status" value="1"/>
</dbReference>
<dbReference type="Gene3D" id="3.30.200.20">
    <property type="entry name" value="Phosphorylase Kinase, domain 1"/>
    <property type="match status" value="1"/>
</dbReference>
<dbReference type="PROSITE" id="PS00109">
    <property type="entry name" value="PROTEIN_KINASE_TYR"/>
    <property type="match status" value="1"/>
</dbReference>
<evidence type="ECO:0000259" key="20">
    <source>
        <dbReference type="PROSITE" id="PS50011"/>
    </source>
</evidence>
<dbReference type="Proteomes" id="UP000030645">
    <property type="component" value="Unassembled WGS sequence"/>
</dbReference>
<dbReference type="eggNOG" id="KOG0619">
    <property type="taxonomic scope" value="Eukaryota"/>
</dbReference>
<dbReference type="EC" id="2.7.11.1" evidence="2"/>
<name>W9SBP2_9ROSA</name>
<sequence length="796" mass="88236">MQVGGDQVQGANVENAVFQVKASESISPSVDHLKDPEAQCLSQILTWWWSDEYINTSTSHCNWPGVTCNQAGKVTELSSPHSTNENEGRIVFQKMNLACLPNLVCLSFYGAGLTGSIPREIGSLSKLTHLDLSRNRLTGEWPLSTLANLSHLFKLTYLDLSFNQLSGPIPSTIGLLKNLGFLDLSENHFSGPLPSSLGNLTNLSKLYLRSNQINGSIPPTLGRLINLYELDISSNYISSSIPLELENLENLRSLLISNNKLHGPIFQSLSGFASLTHLDLSSNHFDGPIGPDIVNLSQMITLDLSNNEFSGTMPQQIAQLTGLVHLDLSQNNLSGSIPTEICASLYWLKTLDLSHKFFGGEIPSQLCCMIPLETINLAFNNFPGDNNCSSQYCTDGDLICAPKVHPHSQTEGKGFIFLHIILPTVSLFSFLSTAFLLVEKRTFQLFTIKRMFKKQNAQPVCPETKNGDIFSIWNYDGQIAFEHIIRATEDFDIRYCIGTGGYGSVYRAQLPNGKVVALKKLHTSEAEVPALRESFANEVKTLTEIRHRNIVRLHGFCLHNRCMFLIYEYMERGSLFFVFSNDAEAVELDWSKRINVIKGTAHALSYMHHDCTPPIVHRDVTTTNVLLNSELEAFVADFGTAKILDPDSSNQTMLAGTYGYLAPELAYTMVVTEKTDVYSFGVVALETLMGRHPGELLSSFSSSSAQNMLLCEVLDQRLPPLRNRIVVHDVVLVATLALACLNAKPKCRPTMKQVSQLLLSRRRTLAKHFHEISLGQLIIPDVYADGECEIGTSDLQ</sequence>
<dbReference type="Gene3D" id="3.80.10.10">
    <property type="entry name" value="Ribonuclease Inhibitor"/>
    <property type="match status" value="3"/>
</dbReference>
<evidence type="ECO:0000256" key="9">
    <source>
        <dbReference type="ARBA" id="ARBA00022737"/>
    </source>
</evidence>
<evidence type="ECO:0000256" key="19">
    <source>
        <dbReference type="PROSITE-ProRule" id="PRU10141"/>
    </source>
</evidence>
<dbReference type="SUPFAM" id="SSF56112">
    <property type="entry name" value="Protein kinase-like (PK-like)"/>
    <property type="match status" value="1"/>
</dbReference>
<organism evidence="21 22">
    <name type="scientific">Morus notabilis</name>
    <dbReference type="NCBI Taxonomy" id="981085"/>
    <lineage>
        <taxon>Eukaryota</taxon>
        <taxon>Viridiplantae</taxon>
        <taxon>Streptophyta</taxon>
        <taxon>Embryophyta</taxon>
        <taxon>Tracheophyta</taxon>
        <taxon>Spermatophyta</taxon>
        <taxon>Magnoliopsida</taxon>
        <taxon>eudicotyledons</taxon>
        <taxon>Gunneridae</taxon>
        <taxon>Pentapetalae</taxon>
        <taxon>rosids</taxon>
        <taxon>fabids</taxon>
        <taxon>Rosales</taxon>
        <taxon>Moraceae</taxon>
        <taxon>Moreae</taxon>
        <taxon>Morus</taxon>
    </lineage>
</organism>